<dbReference type="EC" id="2.7.7.6" evidence="2"/>
<feature type="domain" description="DNA-directed RNA polymerase C-terminal" evidence="8">
    <location>
        <begin position="1069"/>
        <end position="1150"/>
    </location>
</feature>
<comment type="catalytic activity">
    <reaction evidence="7">
        <text>RNA(n) + a ribonucleoside 5'-triphosphate = RNA(n+1) + diphosphate</text>
        <dbReference type="Rhea" id="RHEA:21248"/>
        <dbReference type="Rhea" id="RHEA-COMP:14527"/>
        <dbReference type="Rhea" id="RHEA-COMP:17342"/>
        <dbReference type="ChEBI" id="CHEBI:33019"/>
        <dbReference type="ChEBI" id="CHEBI:61557"/>
        <dbReference type="ChEBI" id="CHEBI:140395"/>
        <dbReference type="EC" id="2.7.7.6"/>
    </reaction>
</comment>
<dbReference type="Gene3D" id="1.10.150.20">
    <property type="entry name" value="5' to 3' exonuclease, C-terminal subdomain"/>
    <property type="match status" value="1"/>
</dbReference>
<gene>
    <name evidence="9" type="ORF">METZ01_LOCUS88524</name>
</gene>
<dbReference type="GO" id="GO:0006390">
    <property type="term" value="P:mitochondrial transcription"/>
    <property type="evidence" value="ECO:0007669"/>
    <property type="project" value="TreeGrafter"/>
</dbReference>
<evidence type="ECO:0000259" key="8">
    <source>
        <dbReference type="Pfam" id="PF00940"/>
    </source>
</evidence>
<dbReference type="GO" id="GO:0003899">
    <property type="term" value="F:DNA-directed RNA polymerase activity"/>
    <property type="evidence" value="ECO:0007669"/>
    <property type="project" value="UniProtKB-EC"/>
</dbReference>
<dbReference type="GO" id="GO:0003677">
    <property type="term" value="F:DNA binding"/>
    <property type="evidence" value="ECO:0007669"/>
    <property type="project" value="InterPro"/>
</dbReference>
<proteinExistence type="inferred from homology"/>
<accession>A0A381V5L4</accession>
<evidence type="ECO:0000256" key="6">
    <source>
        <dbReference type="ARBA" id="ARBA00023163"/>
    </source>
</evidence>
<evidence type="ECO:0000313" key="9">
    <source>
        <dbReference type="EMBL" id="SVA35670.1"/>
    </source>
</evidence>
<dbReference type="Gene3D" id="3.30.70.370">
    <property type="match status" value="1"/>
</dbReference>
<keyword evidence="6" id="KW-0804">Transcription</keyword>
<dbReference type="SUPFAM" id="SSF56672">
    <property type="entry name" value="DNA/RNA polymerases"/>
    <property type="match status" value="2"/>
</dbReference>
<name>A0A381V5L4_9ZZZZ</name>
<dbReference type="AlphaFoldDB" id="A0A381V5L4"/>
<dbReference type="PANTHER" id="PTHR10102:SF0">
    <property type="entry name" value="DNA-DIRECTED RNA POLYMERASE, MITOCHONDRIAL"/>
    <property type="match status" value="1"/>
</dbReference>
<keyword evidence="5" id="KW-0548">Nucleotidyltransferase</keyword>
<evidence type="ECO:0000256" key="3">
    <source>
        <dbReference type="ARBA" id="ARBA00022478"/>
    </source>
</evidence>
<evidence type="ECO:0000256" key="4">
    <source>
        <dbReference type="ARBA" id="ARBA00022679"/>
    </source>
</evidence>
<dbReference type="InterPro" id="IPR043502">
    <property type="entry name" value="DNA/RNA_pol_sf"/>
</dbReference>
<dbReference type="PANTHER" id="PTHR10102">
    <property type="entry name" value="DNA-DIRECTED RNA POLYMERASE, MITOCHONDRIAL"/>
    <property type="match status" value="1"/>
</dbReference>
<keyword evidence="3" id="KW-0240">DNA-directed RNA polymerase</keyword>
<organism evidence="9">
    <name type="scientific">marine metagenome</name>
    <dbReference type="NCBI Taxonomy" id="408172"/>
    <lineage>
        <taxon>unclassified sequences</taxon>
        <taxon>metagenomes</taxon>
        <taxon>ecological metagenomes</taxon>
    </lineage>
</organism>
<feature type="domain" description="DNA-directed RNA polymerase C-terminal" evidence="8">
    <location>
        <begin position="580"/>
        <end position="818"/>
    </location>
</feature>
<sequence>VPGHSEAHERLMGTYFLRNYRQGERLEIPDQFAKGKNREWNKWKERRLQDLEFYDEDNMRLGKYRETDKAPPRIHLRGDGDSISESSLDAGHLEFKVWLQNKIEEVASGKGSPKFLSEQGRESERNRAMEKWEGLTDALYESFLNRYFTKSNIEDIHFRESRHLMLLRKIVARKKPDWRAYLYDDWVFADAGVPPLPPHLGTDIPNLLERICRETIRVLIGSSRSSESAPQLLSICVPAMTFIEKLQHKVSTILHESCELARLYSPDEKCGPKDMEFDEKKTLEEINERGFGSLDGVSVDKTWQEVTNHNSVAVAYDIMNMLLEEGFLQRRYMTDEEYLDYFLDGDESLEKPRSNKRLPHQLVFTKHLKEMIGDSEYEHFDDGREHPIYRWLRGEQDRWMYCPPVPHRYGPPISEGGLLTPGNRRLFGGSHDTYEEFGTPRGHPSKRIVESLNALQGTQWEINLGFLSALFDIELNDGTSLSADQWRDKEARIKVIRAKKEFADVFTPTDSESRASRTLVLEWARRIIEHNANVFWHSWICDFRGRMFPRCPKLSPVGDDLDRAMIRFKHWKPLGDAPDDTTGIFWIHVHVHNMMEGIESDLLDGPASKGRTFVERSDWVERNLETLLRMASEPANHLAELHLDRYVPGKSHAFQRLAALTELNRTHLEWEGTHKDPEKRDWSKVSSGQPIYLDASCNGYQHVAALLRDRDLAYKVNIIGKDSPRDLYGIVADNADASYARDLFSEILNGPEVDDAVYRTFNRNTAKMPTMTRVYGSKDIPKCLQGRNQRGRPKFSDPVPYQLSDKEQREYDAIPDAAKVAHKEWRSDDDLNFKHFMKHAIGKSGKPSEYTAKKWKKLLDELRALALWNDGSGLQMALLKQADSISDAFTEHEEMQPQLTKLVAASLETSIKQSTGSAFDILEKTLKKICRSSDGLHPGIRWGLPDGFVVMNYYIRHHQADKTKRGMPCHTGSAFTPMVPLWYGKNVAGKAGKSSARIFARVKELYSGHVSLKGEKELNDALTGKLRMSRRHVEAILRKVDPNSESDEANEIRKVLLHANVSLLRFAVAEKERIHTAKLKRGMAPNFVHSLDAYHMRTAVGELSDAIQPFSFWAVHDAFGVHACDVPAMREVVTRTFQEMHSDRDLLDWLEVMAEPFGIDFEEDPLSTQGGLPEMLGDIWPGSRTKLDISEVADAEYLIS</sequence>
<evidence type="ECO:0000256" key="1">
    <source>
        <dbReference type="ARBA" id="ARBA00009493"/>
    </source>
</evidence>
<dbReference type="GO" id="GO:0034245">
    <property type="term" value="C:mitochondrial DNA-directed RNA polymerase complex"/>
    <property type="evidence" value="ECO:0007669"/>
    <property type="project" value="TreeGrafter"/>
</dbReference>
<evidence type="ECO:0000256" key="2">
    <source>
        <dbReference type="ARBA" id="ARBA00012418"/>
    </source>
</evidence>
<dbReference type="EMBL" id="UINC01007919">
    <property type="protein sequence ID" value="SVA35670.1"/>
    <property type="molecule type" value="Genomic_DNA"/>
</dbReference>
<evidence type="ECO:0000256" key="7">
    <source>
        <dbReference type="ARBA" id="ARBA00048552"/>
    </source>
</evidence>
<feature type="non-terminal residue" evidence="9">
    <location>
        <position position="1"/>
    </location>
</feature>
<dbReference type="PROSITE" id="PS00900">
    <property type="entry name" value="RNA_POL_PHAGE_1"/>
    <property type="match status" value="1"/>
</dbReference>
<dbReference type="Gene3D" id="1.10.287.280">
    <property type="match status" value="1"/>
</dbReference>
<dbReference type="Pfam" id="PF00940">
    <property type="entry name" value="RNA_pol"/>
    <property type="match status" value="2"/>
</dbReference>
<dbReference type="InterPro" id="IPR002092">
    <property type="entry name" value="DNA-dir_Rpol_phage-type"/>
</dbReference>
<comment type="similarity">
    <text evidence="1">Belongs to the phage and mitochondrial RNA polymerase family.</text>
</comment>
<reference evidence="9" key="1">
    <citation type="submission" date="2018-05" db="EMBL/GenBank/DDBJ databases">
        <authorList>
            <person name="Lanie J.A."/>
            <person name="Ng W.-L."/>
            <person name="Kazmierczak K.M."/>
            <person name="Andrzejewski T.M."/>
            <person name="Davidsen T.M."/>
            <person name="Wayne K.J."/>
            <person name="Tettelin H."/>
            <person name="Glass J.I."/>
            <person name="Rusch D."/>
            <person name="Podicherti R."/>
            <person name="Tsui H.-C.T."/>
            <person name="Winkler M.E."/>
        </authorList>
    </citation>
    <scope>NUCLEOTIDE SEQUENCE</scope>
</reference>
<dbReference type="InterPro" id="IPR046950">
    <property type="entry name" value="DNA-dir_Rpol_C_phage-type"/>
</dbReference>
<evidence type="ECO:0000256" key="5">
    <source>
        <dbReference type="ARBA" id="ARBA00022695"/>
    </source>
</evidence>
<keyword evidence="4" id="KW-0808">Transferase</keyword>
<protein>
    <recommendedName>
        <fullName evidence="2">DNA-directed RNA polymerase</fullName>
        <ecNumber evidence="2">2.7.7.6</ecNumber>
    </recommendedName>
</protein>